<sequence length="245" mass="27359">MAVPPFHWWRTVFFLIPAIALYTIVLGTLSLLSVLVDRQGHLAHRCARAWAWLILKTTRVSVDVEGLDDLPRDQPYLFLANHQSIYDIPVLFWHLPYQVRILAKASLGKVPFLGWHLRRSGHVLVDRSNPGNSTMVQIKELMRQKASILVFPEGTRSADGSVARFRGGIVMLAIEAGLPIVPVSVEGTRHVMLKGRLMTCPGHVRVRVLPPISTVAYEARKARELAGVIERQVRAGVEDLQVAST</sequence>
<dbReference type="OrthoDB" id="9803035at2"/>
<dbReference type="InterPro" id="IPR002123">
    <property type="entry name" value="Plipid/glycerol_acylTrfase"/>
</dbReference>
<dbReference type="SUPFAM" id="SSF69593">
    <property type="entry name" value="Glycerol-3-phosphate (1)-acyltransferase"/>
    <property type="match status" value="1"/>
</dbReference>
<reference evidence="15" key="2">
    <citation type="submission" date="2016-04" db="EMBL/GenBank/DDBJ databases">
        <title>First Complete Genome Sequence of a Subdivision 6 Acidobacterium.</title>
        <authorList>
            <person name="Huang S."/>
            <person name="Vieira S."/>
            <person name="Bunk B."/>
            <person name="Riedel T."/>
            <person name="Sproeer C."/>
            <person name="Overmann J."/>
        </authorList>
    </citation>
    <scope>NUCLEOTIDE SEQUENCE [LARGE SCALE GENOMIC DNA]</scope>
    <source>
        <strain evidence="15">DSM 100886 HEG_-6_39</strain>
    </source>
</reference>
<keyword evidence="10 11" id="KW-0012">Acyltransferase</keyword>
<keyword evidence="11" id="KW-0594">Phospholipid biosynthesis</keyword>
<evidence type="ECO:0000256" key="12">
    <source>
        <dbReference type="SAM" id="Phobius"/>
    </source>
</evidence>
<comment type="similarity">
    <text evidence="4 11">Belongs to the 1-acyl-sn-glycerol-3-phosphate acyltransferase family.</text>
</comment>
<evidence type="ECO:0000256" key="7">
    <source>
        <dbReference type="ARBA" id="ARBA00022516"/>
    </source>
</evidence>
<evidence type="ECO:0000256" key="2">
    <source>
        <dbReference type="ARBA" id="ARBA00004728"/>
    </source>
</evidence>
<protein>
    <recommendedName>
        <fullName evidence="6 11">1-acyl-sn-glycerol-3-phosphate acyltransferase</fullName>
        <ecNumber evidence="5 11">2.3.1.51</ecNumber>
    </recommendedName>
</protein>
<keyword evidence="9 11" id="KW-0443">Lipid metabolism</keyword>
<keyword evidence="12" id="KW-0812">Transmembrane</keyword>
<dbReference type="PATRIC" id="fig|1813736.3.peg.5164"/>
<proteinExistence type="inferred from homology"/>
<dbReference type="GO" id="GO:0006654">
    <property type="term" value="P:phosphatidic acid biosynthetic process"/>
    <property type="evidence" value="ECO:0007669"/>
    <property type="project" value="TreeGrafter"/>
</dbReference>
<dbReference type="Pfam" id="PF01553">
    <property type="entry name" value="Acyltransferase"/>
    <property type="match status" value="1"/>
</dbReference>
<dbReference type="EC" id="2.3.1.51" evidence="5 11"/>
<dbReference type="RefSeq" id="WP_110173182.1">
    <property type="nucleotide sequence ID" value="NZ_CP015136.1"/>
</dbReference>
<dbReference type="InterPro" id="IPR004552">
    <property type="entry name" value="AGP_acyltrans"/>
</dbReference>
<evidence type="ECO:0000259" key="13">
    <source>
        <dbReference type="SMART" id="SM00563"/>
    </source>
</evidence>
<evidence type="ECO:0000313" key="14">
    <source>
        <dbReference type="EMBL" id="AMY11653.1"/>
    </source>
</evidence>
<dbReference type="GO" id="GO:0016020">
    <property type="term" value="C:membrane"/>
    <property type="evidence" value="ECO:0007669"/>
    <property type="project" value="InterPro"/>
</dbReference>
<dbReference type="NCBIfam" id="TIGR00530">
    <property type="entry name" value="AGP_acyltrn"/>
    <property type="match status" value="1"/>
</dbReference>
<feature type="domain" description="Phospholipid/glycerol acyltransferase" evidence="13">
    <location>
        <begin position="76"/>
        <end position="188"/>
    </location>
</feature>
<dbReference type="SMART" id="SM00563">
    <property type="entry name" value="PlsC"/>
    <property type="match status" value="1"/>
</dbReference>
<dbReference type="PANTHER" id="PTHR10434:SF64">
    <property type="entry name" value="1-ACYL-SN-GLYCEROL-3-PHOSPHATE ACYLTRANSFERASE-RELATED"/>
    <property type="match status" value="1"/>
</dbReference>
<dbReference type="GO" id="GO:0003841">
    <property type="term" value="F:1-acylglycerol-3-phosphate O-acyltransferase activity"/>
    <property type="evidence" value="ECO:0007669"/>
    <property type="project" value="UniProtKB-UniRule"/>
</dbReference>
<dbReference type="CDD" id="cd07989">
    <property type="entry name" value="LPLAT_AGPAT-like"/>
    <property type="match status" value="1"/>
</dbReference>
<accession>A0A143PU09</accession>
<dbReference type="EMBL" id="CP015136">
    <property type="protein sequence ID" value="AMY11653.1"/>
    <property type="molecule type" value="Genomic_DNA"/>
</dbReference>
<evidence type="ECO:0000256" key="5">
    <source>
        <dbReference type="ARBA" id="ARBA00013211"/>
    </source>
</evidence>
<evidence type="ECO:0000256" key="6">
    <source>
        <dbReference type="ARBA" id="ARBA00016139"/>
    </source>
</evidence>
<comment type="domain">
    <text evidence="11">The HXXXXD motif is essential for acyltransferase activity and may constitute the binding site for the phosphate moiety of the glycerol-3-phosphate.</text>
</comment>
<feature type="transmembrane region" description="Helical" evidence="12">
    <location>
        <begin position="12"/>
        <end position="35"/>
    </location>
</feature>
<evidence type="ECO:0000256" key="10">
    <source>
        <dbReference type="ARBA" id="ARBA00023315"/>
    </source>
</evidence>
<keyword evidence="15" id="KW-1185">Reference proteome</keyword>
<evidence type="ECO:0000256" key="11">
    <source>
        <dbReference type="RuleBase" id="RU361267"/>
    </source>
</evidence>
<dbReference type="PANTHER" id="PTHR10434">
    <property type="entry name" value="1-ACYL-SN-GLYCEROL-3-PHOSPHATE ACYLTRANSFERASE"/>
    <property type="match status" value="1"/>
</dbReference>
<evidence type="ECO:0000256" key="1">
    <source>
        <dbReference type="ARBA" id="ARBA00001141"/>
    </source>
</evidence>
<evidence type="ECO:0000256" key="4">
    <source>
        <dbReference type="ARBA" id="ARBA00008655"/>
    </source>
</evidence>
<comment type="pathway">
    <text evidence="3">Lipid metabolism.</text>
</comment>
<dbReference type="STRING" id="1855912.LuPra_04909"/>
<gene>
    <name evidence="14" type="primary">plsC_2</name>
    <name evidence="14" type="ORF">LuPra_04909</name>
</gene>
<dbReference type="KEGG" id="abac:LuPra_04909"/>
<comment type="pathway">
    <text evidence="2">Phospholipid metabolism; CDP-diacylglycerol biosynthesis; CDP-diacylglycerol from sn-glycerol 3-phosphate: step 2/3.</text>
</comment>
<keyword evidence="12" id="KW-0472">Membrane</keyword>
<evidence type="ECO:0000313" key="15">
    <source>
        <dbReference type="Proteomes" id="UP000076079"/>
    </source>
</evidence>
<comment type="catalytic activity">
    <reaction evidence="1 11">
        <text>a 1-acyl-sn-glycero-3-phosphate + an acyl-CoA = a 1,2-diacyl-sn-glycero-3-phosphate + CoA</text>
        <dbReference type="Rhea" id="RHEA:19709"/>
        <dbReference type="ChEBI" id="CHEBI:57287"/>
        <dbReference type="ChEBI" id="CHEBI:57970"/>
        <dbReference type="ChEBI" id="CHEBI:58342"/>
        <dbReference type="ChEBI" id="CHEBI:58608"/>
        <dbReference type="EC" id="2.3.1.51"/>
    </reaction>
</comment>
<keyword evidence="8 11" id="KW-0808">Transferase</keyword>
<organism evidence="14 15">
    <name type="scientific">Luteitalea pratensis</name>
    <dbReference type="NCBI Taxonomy" id="1855912"/>
    <lineage>
        <taxon>Bacteria</taxon>
        <taxon>Pseudomonadati</taxon>
        <taxon>Acidobacteriota</taxon>
        <taxon>Vicinamibacteria</taxon>
        <taxon>Vicinamibacterales</taxon>
        <taxon>Vicinamibacteraceae</taxon>
        <taxon>Luteitalea</taxon>
    </lineage>
</organism>
<evidence type="ECO:0000256" key="9">
    <source>
        <dbReference type="ARBA" id="ARBA00023098"/>
    </source>
</evidence>
<keyword evidence="12" id="KW-1133">Transmembrane helix</keyword>
<reference evidence="14 15" key="1">
    <citation type="journal article" date="2016" name="Genome Announc.">
        <title>First Complete Genome Sequence of a Subdivision 6 Acidobacterium Strain.</title>
        <authorList>
            <person name="Huang S."/>
            <person name="Vieira S."/>
            <person name="Bunk B."/>
            <person name="Riedel T."/>
            <person name="Sproer C."/>
            <person name="Overmann J."/>
        </authorList>
    </citation>
    <scope>NUCLEOTIDE SEQUENCE [LARGE SCALE GENOMIC DNA]</scope>
    <source>
        <strain evidence="15">DSM 100886 HEG_-6_39</strain>
    </source>
</reference>
<name>A0A143PU09_LUTPR</name>
<dbReference type="Proteomes" id="UP000076079">
    <property type="component" value="Chromosome"/>
</dbReference>
<keyword evidence="7 11" id="KW-0444">Lipid biosynthesis</keyword>
<evidence type="ECO:0000256" key="8">
    <source>
        <dbReference type="ARBA" id="ARBA00022679"/>
    </source>
</evidence>
<keyword evidence="11" id="KW-1208">Phospholipid metabolism</keyword>
<dbReference type="AlphaFoldDB" id="A0A143PU09"/>
<evidence type="ECO:0000256" key="3">
    <source>
        <dbReference type="ARBA" id="ARBA00005189"/>
    </source>
</evidence>